<name>A0A366IDQ0_9FIRM</name>
<feature type="domain" description="Peptidoglycan binding-like" evidence="3">
    <location>
        <begin position="252"/>
        <end position="308"/>
    </location>
</feature>
<dbReference type="EMBL" id="QNRX01000002">
    <property type="protein sequence ID" value="RBP69068.1"/>
    <property type="molecule type" value="Genomic_DNA"/>
</dbReference>
<dbReference type="SUPFAM" id="SSF47090">
    <property type="entry name" value="PGBD-like"/>
    <property type="match status" value="3"/>
</dbReference>
<keyword evidence="2" id="KW-0472">Membrane</keyword>
<comment type="caution">
    <text evidence="4">The sequence shown here is derived from an EMBL/GenBank/DDBJ whole genome shotgun (WGS) entry which is preliminary data.</text>
</comment>
<evidence type="ECO:0000256" key="1">
    <source>
        <dbReference type="SAM" id="MobiDB-lite"/>
    </source>
</evidence>
<dbReference type="InterPro" id="IPR002477">
    <property type="entry name" value="Peptidoglycan-bd-like"/>
</dbReference>
<reference evidence="4 5" key="1">
    <citation type="submission" date="2018-06" db="EMBL/GenBank/DDBJ databases">
        <title>Genomic Encyclopedia of Type Strains, Phase IV (KMG-IV): sequencing the most valuable type-strain genomes for metagenomic binning, comparative biology and taxonomic classification.</title>
        <authorList>
            <person name="Goeker M."/>
        </authorList>
    </citation>
    <scope>NUCLEOTIDE SEQUENCE [LARGE SCALE GENOMIC DNA]</scope>
    <source>
        <strain evidence="4 5">DSM 22112</strain>
    </source>
</reference>
<keyword evidence="2" id="KW-0812">Transmembrane</keyword>
<feature type="domain" description="Peptidoglycan binding-like" evidence="3">
    <location>
        <begin position="184"/>
        <end position="240"/>
    </location>
</feature>
<dbReference type="OrthoDB" id="529831at2"/>
<proteinExistence type="predicted"/>
<gene>
    <name evidence="4" type="ORF">DES36_102212</name>
</gene>
<dbReference type="AlphaFoldDB" id="A0A366IDQ0"/>
<evidence type="ECO:0000259" key="3">
    <source>
        <dbReference type="Pfam" id="PF01471"/>
    </source>
</evidence>
<feature type="compositionally biased region" description="Basic and acidic residues" evidence="1">
    <location>
        <begin position="54"/>
        <end position="76"/>
    </location>
</feature>
<accession>A0A366IDQ0</accession>
<evidence type="ECO:0000313" key="4">
    <source>
        <dbReference type="EMBL" id="RBP69068.1"/>
    </source>
</evidence>
<feature type="transmembrane region" description="Helical" evidence="2">
    <location>
        <begin position="7"/>
        <end position="26"/>
    </location>
</feature>
<keyword evidence="2" id="KW-1133">Transmembrane helix</keyword>
<keyword evidence="4" id="KW-0378">Hydrolase</keyword>
<dbReference type="InterPro" id="IPR036366">
    <property type="entry name" value="PGBDSf"/>
</dbReference>
<feature type="region of interest" description="Disordered" evidence="1">
    <location>
        <begin position="54"/>
        <end position="89"/>
    </location>
</feature>
<protein>
    <submittedName>
        <fullName evidence="4">Peptidoglycan hydrolase-like protein with peptidoglycan-binding domain</fullName>
    </submittedName>
</protein>
<dbReference type="Pfam" id="PF01471">
    <property type="entry name" value="PG_binding_1"/>
    <property type="match status" value="3"/>
</dbReference>
<evidence type="ECO:0000313" key="5">
    <source>
        <dbReference type="Proteomes" id="UP000253490"/>
    </source>
</evidence>
<keyword evidence="5" id="KW-1185">Reference proteome</keyword>
<sequence length="319" mass="36069">MKLVKNLGTYCIIMIFIMTLTSSFLVSSEDISKIGDISLKEEKMKKVFYSSSSKMDENTQVAKKEEKKEKEKKEDSQPSTSTSGEVAYEGLYENKPTVNEAGYTLGDSSEEILAYQKLLYYLGYLEALPEGQYKGIPGGNFEKTTEAAVKEYQTKEKLQATGTLDKETQESLISKPIEFKVGKSGEEIQSYQLILYYLDYIKDYPKGNFDNLTETAVKSYQEDRKLEDTGVLTQETQKSLKSETLEYLAGKRGKAIMEYQDVLINLGYLQGNPDGQLGSISVDAIKIYQEKNDLEITGYLDTKTLTSMKKPLDQQVKFK</sequence>
<dbReference type="Gene3D" id="1.10.101.10">
    <property type="entry name" value="PGBD-like superfamily/PGBD"/>
    <property type="match status" value="3"/>
</dbReference>
<organism evidence="4 5">
    <name type="scientific">Alkalibaculum bacchi</name>
    <dbReference type="NCBI Taxonomy" id="645887"/>
    <lineage>
        <taxon>Bacteria</taxon>
        <taxon>Bacillati</taxon>
        <taxon>Bacillota</taxon>
        <taxon>Clostridia</taxon>
        <taxon>Eubacteriales</taxon>
        <taxon>Eubacteriaceae</taxon>
        <taxon>Alkalibaculum</taxon>
    </lineage>
</organism>
<feature type="domain" description="Peptidoglycan binding-like" evidence="3">
    <location>
        <begin position="109"/>
        <end position="172"/>
    </location>
</feature>
<dbReference type="Proteomes" id="UP000253490">
    <property type="component" value="Unassembled WGS sequence"/>
</dbReference>
<dbReference type="GO" id="GO:0016787">
    <property type="term" value="F:hydrolase activity"/>
    <property type="evidence" value="ECO:0007669"/>
    <property type="project" value="UniProtKB-KW"/>
</dbReference>
<dbReference type="InterPro" id="IPR036365">
    <property type="entry name" value="PGBD-like_sf"/>
</dbReference>
<evidence type="ECO:0000256" key="2">
    <source>
        <dbReference type="SAM" id="Phobius"/>
    </source>
</evidence>
<dbReference type="RefSeq" id="WP_113919633.1">
    <property type="nucleotide sequence ID" value="NZ_QNRX01000002.1"/>
</dbReference>